<evidence type="ECO:0000313" key="2">
    <source>
        <dbReference type="EMBL" id="RAK27140.1"/>
    </source>
</evidence>
<dbReference type="RefSeq" id="WP_111654081.1">
    <property type="nucleotide sequence ID" value="NZ_JACHWI010000004.1"/>
</dbReference>
<keyword evidence="3" id="KW-1185">Reference proteome</keyword>
<dbReference type="EMBL" id="QLMJ01000024">
    <property type="protein sequence ID" value="RAK27140.1"/>
    <property type="molecule type" value="Genomic_DNA"/>
</dbReference>
<feature type="compositionally biased region" description="Polar residues" evidence="1">
    <location>
        <begin position="30"/>
        <end position="40"/>
    </location>
</feature>
<organism evidence="2 3">
    <name type="scientific">Actinoplanes lutulentus</name>
    <dbReference type="NCBI Taxonomy" id="1287878"/>
    <lineage>
        <taxon>Bacteria</taxon>
        <taxon>Bacillati</taxon>
        <taxon>Actinomycetota</taxon>
        <taxon>Actinomycetes</taxon>
        <taxon>Micromonosporales</taxon>
        <taxon>Micromonosporaceae</taxon>
        <taxon>Actinoplanes</taxon>
    </lineage>
</organism>
<proteinExistence type="predicted"/>
<comment type="caution">
    <text evidence="2">The sequence shown here is derived from an EMBL/GenBank/DDBJ whole genome shotgun (WGS) entry which is preliminary data.</text>
</comment>
<evidence type="ECO:0000313" key="3">
    <source>
        <dbReference type="Proteomes" id="UP000249341"/>
    </source>
</evidence>
<reference evidence="2 3" key="1">
    <citation type="submission" date="2018-06" db="EMBL/GenBank/DDBJ databases">
        <title>Genomic Encyclopedia of Type Strains, Phase III (KMG-III): the genomes of soil and plant-associated and newly described type strains.</title>
        <authorList>
            <person name="Whitman W."/>
        </authorList>
    </citation>
    <scope>NUCLEOTIDE SEQUENCE [LARGE SCALE GENOMIC DNA]</scope>
    <source>
        <strain evidence="2 3">CGMCC 4.7090</strain>
    </source>
</reference>
<feature type="compositionally biased region" description="Polar residues" evidence="1">
    <location>
        <begin position="70"/>
        <end position="82"/>
    </location>
</feature>
<evidence type="ECO:0000256" key="1">
    <source>
        <dbReference type="SAM" id="MobiDB-lite"/>
    </source>
</evidence>
<gene>
    <name evidence="2" type="ORF">B0I29_12427</name>
</gene>
<accession>A0A327Z2K2</accession>
<protein>
    <submittedName>
        <fullName evidence="2">Uncharacterized protein</fullName>
    </submittedName>
</protein>
<feature type="compositionally biased region" description="Low complexity" evidence="1">
    <location>
        <begin position="49"/>
        <end position="64"/>
    </location>
</feature>
<feature type="region of interest" description="Disordered" evidence="1">
    <location>
        <begin position="1"/>
        <end position="82"/>
    </location>
</feature>
<sequence length="102" mass="11515">MWQSSYSYDDSQTFAYGHQSSGSSGFGGQCENSAPQNGAPQQDDFPQHGDFPQQDVQPDVQPGGYLTDDFQPQDSNYGEHYQTQEFYYYHSEHHVDSSAFQA</sequence>
<dbReference type="Proteomes" id="UP000249341">
    <property type="component" value="Unassembled WGS sequence"/>
</dbReference>
<feature type="compositionally biased region" description="Polar residues" evidence="1">
    <location>
        <begin position="1"/>
        <end position="14"/>
    </location>
</feature>
<name>A0A327Z2K2_9ACTN</name>
<dbReference type="AlphaFoldDB" id="A0A327Z2K2"/>